<accession>A0A9D4QV60</accession>
<sequence length="57" mass="6245">MTALVDANVLMTTVETDGLLPTRRGRLNWITALDINAQVPTRGTNHTATFSPTKSIY</sequence>
<dbReference type="EMBL" id="JAIWYP010000003">
    <property type="protein sequence ID" value="KAH3844694.1"/>
    <property type="molecule type" value="Genomic_DNA"/>
</dbReference>
<protein>
    <submittedName>
        <fullName evidence="1">Uncharacterized protein</fullName>
    </submittedName>
</protein>
<gene>
    <name evidence="1" type="ORF">DPMN_086955</name>
</gene>
<reference evidence="1" key="1">
    <citation type="journal article" date="2019" name="bioRxiv">
        <title>The Genome of the Zebra Mussel, Dreissena polymorpha: A Resource for Invasive Species Research.</title>
        <authorList>
            <person name="McCartney M.A."/>
            <person name="Auch B."/>
            <person name="Kono T."/>
            <person name="Mallez S."/>
            <person name="Zhang Y."/>
            <person name="Obille A."/>
            <person name="Becker A."/>
            <person name="Abrahante J.E."/>
            <person name="Garbe J."/>
            <person name="Badalamenti J.P."/>
            <person name="Herman A."/>
            <person name="Mangelson H."/>
            <person name="Liachko I."/>
            <person name="Sullivan S."/>
            <person name="Sone E.D."/>
            <person name="Koren S."/>
            <person name="Silverstein K.A.T."/>
            <person name="Beckman K.B."/>
            <person name="Gohl D.M."/>
        </authorList>
    </citation>
    <scope>NUCLEOTIDE SEQUENCE</scope>
    <source>
        <strain evidence="1">Duluth1</strain>
        <tissue evidence="1">Whole animal</tissue>
    </source>
</reference>
<comment type="caution">
    <text evidence="1">The sequence shown here is derived from an EMBL/GenBank/DDBJ whole genome shotgun (WGS) entry which is preliminary data.</text>
</comment>
<evidence type="ECO:0000313" key="1">
    <source>
        <dbReference type="EMBL" id="KAH3844694.1"/>
    </source>
</evidence>
<keyword evidence="2" id="KW-1185">Reference proteome</keyword>
<dbReference type="AlphaFoldDB" id="A0A9D4QV60"/>
<proteinExistence type="predicted"/>
<dbReference type="Proteomes" id="UP000828390">
    <property type="component" value="Unassembled WGS sequence"/>
</dbReference>
<evidence type="ECO:0000313" key="2">
    <source>
        <dbReference type="Proteomes" id="UP000828390"/>
    </source>
</evidence>
<reference evidence="1" key="2">
    <citation type="submission" date="2020-11" db="EMBL/GenBank/DDBJ databases">
        <authorList>
            <person name="McCartney M.A."/>
            <person name="Auch B."/>
            <person name="Kono T."/>
            <person name="Mallez S."/>
            <person name="Becker A."/>
            <person name="Gohl D.M."/>
            <person name="Silverstein K.A.T."/>
            <person name="Koren S."/>
            <person name="Bechman K.B."/>
            <person name="Herman A."/>
            <person name="Abrahante J.E."/>
            <person name="Garbe J."/>
        </authorList>
    </citation>
    <scope>NUCLEOTIDE SEQUENCE</scope>
    <source>
        <strain evidence="1">Duluth1</strain>
        <tissue evidence="1">Whole animal</tissue>
    </source>
</reference>
<name>A0A9D4QV60_DREPO</name>
<organism evidence="1 2">
    <name type="scientific">Dreissena polymorpha</name>
    <name type="common">Zebra mussel</name>
    <name type="synonym">Mytilus polymorpha</name>
    <dbReference type="NCBI Taxonomy" id="45954"/>
    <lineage>
        <taxon>Eukaryota</taxon>
        <taxon>Metazoa</taxon>
        <taxon>Spiralia</taxon>
        <taxon>Lophotrochozoa</taxon>
        <taxon>Mollusca</taxon>
        <taxon>Bivalvia</taxon>
        <taxon>Autobranchia</taxon>
        <taxon>Heteroconchia</taxon>
        <taxon>Euheterodonta</taxon>
        <taxon>Imparidentia</taxon>
        <taxon>Neoheterodontei</taxon>
        <taxon>Myida</taxon>
        <taxon>Dreissenoidea</taxon>
        <taxon>Dreissenidae</taxon>
        <taxon>Dreissena</taxon>
    </lineage>
</organism>